<keyword evidence="5" id="KW-0966">Cell projection</keyword>
<evidence type="ECO:0000313" key="9">
    <source>
        <dbReference type="Proteomes" id="UP001054945"/>
    </source>
</evidence>
<evidence type="ECO:0000256" key="1">
    <source>
        <dbReference type="ARBA" id="ARBA00004120"/>
    </source>
</evidence>
<evidence type="ECO:0000256" key="5">
    <source>
        <dbReference type="ARBA" id="ARBA00023273"/>
    </source>
</evidence>
<evidence type="ECO:0000256" key="4">
    <source>
        <dbReference type="ARBA" id="ARBA00023212"/>
    </source>
</evidence>
<dbReference type="EMBL" id="BPLR01017042">
    <property type="protein sequence ID" value="GIY88269.1"/>
    <property type="molecule type" value="Genomic_DNA"/>
</dbReference>
<dbReference type="GO" id="GO:0036038">
    <property type="term" value="C:MKS complex"/>
    <property type="evidence" value="ECO:0007669"/>
    <property type="project" value="TreeGrafter"/>
</dbReference>
<dbReference type="Pfam" id="PF07162">
    <property type="entry name" value="B9-C2"/>
    <property type="match status" value="1"/>
</dbReference>
<dbReference type="AlphaFoldDB" id="A0AAV4X163"/>
<dbReference type="PROSITE" id="PS51381">
    <property type="entry name" value="C2_B9"/>
    <property type="match status" value="1"/>
</dbReference>
<gene>
    <name evidence="8" type="primary">B9d1</name>
    <name evidence="8" type="ORF">CEXT_580991</name>
</gene>
<dbReference type="GO" id="GO:0060271">
    <property type="term" value="P:cilium assembly"/>
    <property type="evidence" value="ECO:0007669"/>
    <property type="project" value="TreeGrafter"/>
</dbReference>
<evidence type="ECO:0000256" key="3">
    <source>
        <dbReference type="ARBA" id="ARBA00022794"/>
    </source>
</evidence>
<proteinExistence type="inferred from homology"/>
<keyword evidence="9" id="KW-1185">Reference proteome</keyword>
<reference evidence="8 9" key="1">
    <citation type="submission" date="2021-06" db="EMBL/GenBank/DDBJ databases">
        <title>Caerostris extrusa draft genome.</title>
        <authorList>
            <person name="Kono N."/>
            <person name="Arakawa K."/>
        </authorList>
    </citation>
    <scope>NUCLEOTIDE SEQUENCE [LARGE SCALE GENOMIC DNA]</scope>
</reference>
<dbReference type="PANTHER" id="PTHR12968">
    <property type="entry name" value="B9 DOMAIN-CONTAINING"/>
    <property type="match status" value="1"/>
</dbReference>
<protein>
    <recommendedName>
        <fullName evidence="7">B9 domain-containing protein 1</fullName>
    </recommendedName>
</protein>
<comment type="similarity">
    <text evidence="6">Belongs to the B9D family.</text>
</comment>
<name>A0AAV4X163_CAEEX</name>
<comment type="caution">
    <text evidence="8">The sequence shown here is derived from an EMBL/GenBank/DDBJ whole genome shotgun (WGS) entry which is preliminary data.</text>
</comment>
<comment type="subcellular location">
    <subcellularLocation>
        <location evidence="1">Cytoplasm</location>
        <location evidence="1">Cytoskeleton</location>
        <location evidence="1">Cilium basal body</location>
    </subcellularLocation>
</comment>
<keyword evidence="3" id="KW-0970">Cilium biogenesis/degradation</keyword>
<dbReference type="PANTHER" id="PTHR12968:SF1">
    <property type="entry name" value="B9 DOMAIN-CONTAINING PROTEIN 1"/>
    <property type="match status" value="1"/>
</dbReference>
<dbReference type="Proteomes" id="UP001054945">
    <property type="component" value="Unassembled WGS sequence"/>
</dbReference>
<evidence type="ECO:0000313" key="8">
    <source>
        <dbReference type="EMBL" id="GIY88269.1"/>
    </source>
</evidence>
<keyword evidence="4" id="KW-0206">Cytoskeleton</keyword>
<accession>A0AAV4X163</accession>
<evidence type="ECO:0000256" key="6">
    <source>
        <dbReference type="ARBA" id="ARBA00038411"/>
    </source>
</evidence>
<organism evidence="8 9">
    <name type="scientific">Caerostris extrusa</name>
    <name type="common">Bark spider</name>
    <name type="synonym">Caerostris bankana</name>
    <dbReference type="NCBI Taxonomy" id="172846"/>
    <lineage>
        <taxon>Eukaryota</taxon>
        <taxon>Metazoa</taxon>
        <taxon>Ecdysozoa</taxon>
        <taxon>Arthropoda</taxon>
        <taxon>Chelicerata</taxon>
        <taxon>Arachnida</taxon>
        <taxon>Araneae</taxon>
        <taxon>Araneomorphae</taxon>
        <taxon>Entelegynae</taxon>
        <taxon>Araneoidea</taxon>
        <taxon>Araneidae</taxon>
        <taxon>Caerostris</taxon>
    </lineage>
</organism>
<keyword evidence="2" id="KW-0963">Cytoplasm</keyword>
<evidence type="ECO:0000256" key="7">
    <source>
        <dbReference type="ARBA" id="ARBA00039274"/>
    </source>
</evidence>
<evidence type="ECO:0000256" key="2">
    <source>
        <dbReference type="ARBA" id="ARBA00022490"/>
    </source>
</evidence>
<dbReference type="InterPro" id="IPR010796">
    <property type="entry name" value="C2_B9-type_dom"/>
</dbReference>
<sequence>MNTSTENSPAILNAKTFDTNLQLRIVQHKMILTSEKQNVYKNSKFSSRLRFTERFPEIDDIYCKHCFVYGSDWMVTSGIEEGISQISKRGENEMNLFTFNFPLDISFKSSNAFGWPQLVVSVYGLDFFGNDVVRGYGAVHLPISAGKHKRKIAMFVPESSSMLQRFTSWLIGRRPEFIDPRVVAQGEGRDVTKVRSQGYVNVVFNVITKNVEKLGYNTG</sequence>